<evidence type="ECO:0000313" key="5">
    <source>
        <dbReference type="Proteomes" id="UP000030130"/>
    </source>
</evidence>
<dbReference type="SUPFAM" id="SSF53335">
    <property type="entry name" value="S-adenosyl-L-methionine-dependent methyltransferases"/>
    <property type="match status" value="1"/>
</dbReference>
<dbReference type="Gene3D" id="3.40.50.150">
    <property type="entry name" value="Vaccinia Virus protein VP39"/>
    <property type="match status" value="1"/>
</dbReference>
<proteinExistence type="predicted"/>
<comment type="caution">
    <text evidence="4">The sequence shown here is derived from an EMBL/GenBank/DDBJ whole genome shotgun (WGS) entry which is preliminary data.</text>
</comment>
<feature type="domain" description="PG-1098 N-terminal" evidence="2">
    <location>
        <begin position="4"/>
        <end position="47"/>
    </location>
</feature>
<dbReference type="AlphaFoldDB" id="A0A0A2FD57"/>
<dbReference type="InterPro" id="IPR054111">
    <property type="entry name" value="PG_1098_N"/>
</dbReference>
<reference evidence="4 5" key="1">
    <citation type="submission" date="2014-08" db="EMBL/GenBank/DDBJ databases">
        <title>Porphyromonas gulae strain:COT-052_OH1451 Genome sequencing.</title>
        <authorList>
            <person name="Wallis C."/>
            <person name="Deusch O."/>
            <person name="O'Flynn C."/>
            <person name="Davis I."/>
            <person name="Jospin G."/>
            <person name="Darling A.E."/>
            <person name="Coil D.A."/>
            <person name="Alexiev A."/>
            <person name="Horsfall A."/>
            <person name="Kirkwood N."/>
            <person name="Harris S."/>
            <person name="Eisen J.A."/>
        </authorList>
    </citation>
    <scope>NUCLEOTIDE SEQUENCE [LARGE SCALE GENOMIC DNA]</scope>
    <source>
        <strain evidence="5">COT-052 OH1451</strain>
    </source>
</reference>
<evidence type="ECO:0000259" key="2">
    <source>
        <dbReference type="Pfam" id="PF21911"/>
    </source>
</evidence>
<dbReference type="InterPro" id="IPR041497">
    <property type="entry name" value="Thump-like"/>
</dbReference>
<dbReference type="Proteomes" id="UP000030130">
    <property type="component" value="Unassembled WGS sequence"/>
</dbReference>
<dbReference type="InterPro" id="IPR054168">
    <property type="entry name" value="PG_1098_Fer"/>
</dbReference>
<dbReference type="Gene3D" id="1.10.10.1110">
    <property type="entry name" value="Methyltransferase PG1098, N-terminal domain"/>
    <property type="match status" value="1"/>
</dbReference>
<accession>A0A0A2FD57</accession>
<evidence type="ECO:0000313" key="4">
    <source>
        <dbReference type="EMBL" id="KGN87955.1"/>
    </source>
</evidence>
<feature type="domain" description="THUMP-like" evidence="1">
    <location>
        <begin position="334"/>
        <end position="405"/>
    </location>
</feature>
<gene>
    <name evidence="4" type="ORF">HR08_01180</name>
</gene>
<evidence type="ECO:0000259" key="1">
    <source>
        <dbReference type="Pfam" id="PF18096"/>
    </source>
</evidence>
<dbReference type="InterPro" id="IPR029063">
    <property type="entry name" value="SAM-dependent_MTases_sf"/>
</dbReference>
<dbReference type="Pfam" id="PF18096">
    <property type="entry name" value="Thump_like"/>
    <property type="match status" value="1"/>
</dbReference>
<evidence type="ECO:0000259" key="3">
    <source>
        <dbReference type="Pfam" id="PF22013"/>
    </source>
</evidence>
<dbReference type="Pfam" id="PF21911">
    <property type="entry name" value="PG_1098_N"/>
    <property type="match status" value="1"/>
</dbReference>
<dbReference type="eggNOG" id="COG0742">
    <property type="taxonomic scope" value="Bacteria"/>
</dbReference>
<sequence>MLFDEKEILAITRWAKLYADQSPDRILLGSNDIPSVYRAAVATQIELWPRLKNKLPRWAGISSLYIPSRLSLEQSSGAVTSSYKSRFIREGAKVVDLTGGLGIDFMALMSSASQGIYIERNEETAAAARHNIPLLLNEGKDVNILTGDFKEYLQQIKTFRPDCIYVDPARRSGADKRVYAIADCEPDLIPLAAELLPFCGSILAKLSPMIDLWDTLQSLPHVQELHVVAAHGEVKELLVRMSLSKAAIPPEKVPIHAVNLLSEDTAIPFIFTIKEERSISIPYADSIGKYVYEPHTALLKAGAFKTVAYRLGLRKLHPNSHLYTSEVYESAFPGRTFVPEEIIPFSSSVLKQLHKTVPQASISCRNFPLSPIELRQRSKMADGGEKTLMGTTMADGKKVLLLLRKAE</sequence>
<dbReference type="STRING" id="111105.HR09_09000"/>
<name>A0A0A2FD57_9PORP</name>
<organism evidence="4 5">
    <name type="scientific">Porphyromonas gulae</name>
    <dbReference type="NCBI Taxonomy" id="111105"/>
    <lineage>
        <taxon>Bacteria</taxon>
        <taxon>Pseudomonadati</taxon>
        <taxon>Bacteroidota</taxon>
        <taxon>Bacteroidia</taxon>
        <taxon>Bacteroidales</taxon>
        <taxon>Porphyromonadaceae</taxon>
        <taxon>Porphyromonas</taxon>
    </lineage>
</organism>
<dbReference type="OrthoDB" id="1000417at2"/>
<protein>
    <submittedName>
        <fullName evidence="4">Uncharacterized protein</fullName>
    </submittedName>
</protein>
<feature type="domain" description="PG-1098 ferredoxin-like" evidence="3">
    <location>
        <begin position="290"/>
        <end position="333"/>
    </location>
</feature>
<dbReference type="Pfam" id="PF22013">
    <property type="entry name" value="PG_1098_Fer"/>
    <property type="match status" value="1"/>
</dbReference>
<dbReference type="EMBL" id="JRAI01000006">
    <property type="protein sequence ID" value="KGN87955.1"/>
    <property type="molecule type" value="Genomic_DNA"/>
</dbReference>